<dbReference type="Proteomes" id="UP000199400">
    <property type="component" value="Unassembled WGS sequence"/>
</dbReference>
<dbReference type="EMBL" id="FOMX01000039">
    <property type="protein sequence ID" value="SFF25875.1"/>
    <property type="molecule type" value="Genomic_DNA"/>
</dbReference>
<accession>A0A1I2H6R2</accession>
<dbReference type="SUPFAM" id="SSF101898">
    <property type="entry name" value="NHL repeat"/>
    <property type="match status" value="1"/>
</dbReference>
<feature type="compositionally biased region" description="Low complexity" evidence="1">
    <location>
        <begin position="55"/>
        <end position="65"/>
    </location>
</feature>
<reference evidence="3" key="1">
    <citation type="submission" date="2016-10" db="EMBL/GenBank/DDBJ databases">
        <authorList>
            <person name="Varghese N."/>
            <person name="Submissions S."/>
        </authorList>
    </citation>
    <scope>NUCLEOTIDE SEQUENCE [LARGE SCALE GENOMIC DNA]</scope>
    <source>
        <strain evidence="3">ATCC 25963</strain>
    </source>
</reference>
<name>A0A1I2H6R2_9BACT</name>
<keyword evidence="3" id="KW-1185">Reference proteome</keyword>
<organism evidence="2 3">
    <name type="scientific">Nannocystis exedens</name>
    <dbReference type="NCBI Taxonomy" id="54"/>
    <lineage>
        <taxon>Bacteria</taxon>
        <taxon>Pseudomonadati</taxon>
        <taxon>Myxococcota</taxon>
        <taxon>Polyangia</taxon>
        <taxon>Nannocystales</taxon>
        <taxon>Nannocystaceae</taxon>
        <taxon>Nannocystis</taxon>
    </lineage>
</organism>
<evidence type="ECO:0000256" key="1">
    <source>
        <dbReference type="SAM" id="MobiDB-lite"/>
    </source>
</evidence>
<dbReference type="AlphaFoldDB" id="A0A1I2H6R2"/>
<evidence type="ECO:0008006" key="4">
    <source>
        <dbReference type="Google" id="ProtNLM"/>
    </source>
</evidence>
<feature type="compositionally biased region" description="Low complexity" evidence="1">
    <location>
        <begin position="77"/>
        <end position="86"/>
    </location>
</feature>
<dbReference type="Gene3D" id="2.80.10.50">
    <property type="match status" value="1"/>
</dbReference>
<proteinExistence type="predicted"/>
<gene>
    <name evidence="2" type="ORF">SAMN02745121_07786</name>
</gene>
<evidence type="ECO:0000313" key="2">
    <source>
        <dbReference type="EMBL" id="SFF25875.1"/>
    </source>
</evidence>
<sequence length="412" mass="42688">MRLRTWYIGHVLGFMALVTGCDPKDPGVTGGTVSEGTTTGGSDSGGTTGGGGSDSEGTTSAVETTDGPDETTGGTGEATTETTSGGHDTDSGSTPDDFACEGGAWLFVDPEKSGAGLVSLAADGRARVFSEGLSREFDAAGTLVATVPIPMGALHWDIDAEGNGYGMFRDEDGVSPRKRLRKFDPEGVMLWERDLGPRDQGYWWGYDLAIAADGTTVYSDRAAVGDGTRMVKHAADGTPLWDLEVADQLEVSAIGASGAMVALVWNEGVRLLDPSGEELWTRPWELSVLSTAAIDGAGAVVVGTEIGSSAVKIGKFAADGTPLWDTIIEGMWGFGDLAVNASGEIAVGGEFNNEPPFRGMVARLDPSGATLATHSCDSGSWEVNVAIGDDGTIFASGAVDFDAYHLYVTAYE</sequence>
<protein>
    <recommendedName>
        <fullName evidence="4">PQQ-like domain-containing protein</fullName>
    </recommendedName>
</protein>
<feature type="compositionally biased region" description="Gly residues" evidence="1">
    <location>
        <begin position="38"/>
        <end position="54"/>
    </location>
</feature>
<dbReference type="PROSITE" id="PS51257">
    <property type="entry name" value="PROKAR_LIPOPROTEIN"/>
    <property type="match status" value="1"/>
</dbReference>
<evidence type="ECO:0000313" key="3">
    <source>
        <dbReference type="Proteomes" id="UP000199400"/>
    </source>
</evidence>
<feature type="region of interest" description="Disordered" evidence="1">
    <location>
        <begin position="27"/>
        <end position="96"/>
    </location>
</feature>